<reference evidence="2 3" key="1">
    <citation type="journal article" date="2015" name="Int. J. Syst. Evol. Microbiol.">
        <title>Erythrobacter atlanticus sp. nov., a bacterium from ocean sediment able to degrade polycyclic aromatic hydrocarbons.</title>
        <authorList>
            <person name="Zhuang L."/>
            <person name="Liu Y."/>
            <person name="Wang L."/>
            <person name="Wang W."/>
            <person name="Shao Z."/>
        </authorList>
    </citation>
    <scope>NUCLEOTIDE SEQUENCE [LARGE SCALE GENOMIC DNA]</scope>
    <source>
        <strain evidence="3">s21-N3</strain>
    </source>
</reference>
<gene>
    <name evidence="2" type="ORF">CP97_14752</name>
</gene>
<dbReference type="KEGG" id="ery:CP97_14752"/>
<evidence type="ECO:0000256" key="1">
    <source>
        <dbReference type="SAM" id="Phobius"/>
    </source>
</evidence>
<evidence type="ECO:0000313" key="2">
    <source>
        <dbReference type="EMBL" id="ANC50438.1"/>
    </source>
</evidence>
<dbReference type="Pfam" id="PF11335">
    <property type="entry name" value="DUF3137"/>
    <property type="match status" value="1"/>
</dbReference>
<feature type="transmembrane region" description="Helical" evidence="1">
    <location>
        <begin position="61"/>
        <end position="77"/>
    </location>
</feature>
<dbReference type="STRING" id="1648404.CP97_14752"/>
<evidence type="ECO:0008006" key="4">
    <source>
        <dbReference type="Google" id="ProtNLM"/>
    </source>
</evidence>
<protein>
    <recommendedName>
        <fullName evidence="4">DUF3137 domain-containing protein</fullName>
    </recommendedName>
</protein>
<organism evidence="2 3">
    <name type="scientific">Aurantiacibacter atlanticus</name>
    <dbReference type="NCBI Taxonomy" id="1648404"/>
    <lineage>
        <taxon>Bacteria</taxon>
        <taxon>Pseudomonadati</taxon>
        <taxon>Pseudomonadota</taxon>
        <taxon>Alphaproteobacteria</taxon>
        <taxon>Sphingomonadales</taxon>
        <taxon>Erythrobacteraceae</taxon>
        <taxon>Aurantiacibacter</taxon>
    </lineage>
</organism>
<dbReference type="InterPro" id="IPR021484">
    <property type="entry name" value="DUF3137"/>
</dbReference>
<accession>A0A168M1Z2</accession>
<sequence>MIEQLDADALMAGPLGNWLEEQASVRENAKKVMWNRRFIVIIVVLPLALFAWIAFQLEFAPILWVGGAAIAMGFVWAQSPVRKAIKTVKVGINDAIAGALGLEYRHDCDAGAPFALAKACHTLPKHDRASFEDQWTGHIGDIPFRVHETHLEERRGSGKNRRWVTVFRGLVMSVGYSRRFHGTTLLVRNNAHRRFWGKKMDSLNVIDLTLDYAEMTHPDFEDRFDIYTSDQTEARHLIDPLYVERLIALEHSYRGDDVATIFHEGNLVVTLKTKNMFESGSIEARDDRRRIAKTIRQFATIADLARELNSREPLTGR</sequence>
<dbReference type="RefSeq" id="WP_048885639.1">
    <property type="nucleotide sequence ID" value="NZ_CP011310.1"/>
</dbReference>
<dbReference type="EMBL" id="CP011310">
    <property type="protein sequence ID" value="ANC50438.1"/>
    <property type="molecule type" value="Genomic_DNA"/>
</dbReference>
<keyword evidence="3" id="KW-1185">Reference proteome</keyword>
<keyword evidence="1" id="KW-0812">Transmembrane</keyword>
<evidence type="ECO:0000313" key="3">
    <source>
        <dbReference type="Proteomes" id="UP000059113"/>
    </source>
</evidence>
<dbReference type="AlphaFoldDB" id="A0A168M1Z2"/>
<keyword evidence="1" id="KW-1133">Transmembrane helix</keyword>
<name>A0A168M1Z2_9SPHN</name>
<dbReference type="Proteomes" id="UP000059113">
    <property type="component" value="Chromosome"/>
</dbReference>
<feature type="transmembrane region" description="Helical" evidence="1">
    <location>
        <begin position="38"/>
        <end position="55"/>
    </location>
</feature>
<keyword evidence="1" id="KW-0472">Membrane</keyword>
<reference evidence="3" key="2">
    <citation type="submission" date="2015-04" db="EMBL/GenBank/DDBJ databases">
        <title>The complete genome sequence of Erythrobacter sp. s21-N3.</title>
        <authorList>
            <person name="Zhuang L."/>
            <person name="Liu Y."/>
            <person name="Shao Z."/>
        </authorList>
    </citation>
    <scope>NUCLEOTIDE SEQUENCE [LARGE SCALE GENOMIC DNA]</scope>
    <source>
        <strain evidence="3">s21-N3</strain>
    </source>
</reference>
<proteinExistence type="predicted"/>
<dbReference type="OrthoDB" id="4960523at2"/>